<gene>
    <name evidence="1" type="ORF">F9B16_01135</name>
</gene>
<reference evidence="1 2" key="1">
    <citation type="submission" date="2019-09" db="EMBL/GenBank/DDBJ databases">
        <title>Actinomadura physcomitrii sp. nov., a novel actinomycete isolated from moss [Physcomitrium sphaericum (Ludw) Fuernr].</title>
        <authorList>
            <person name="Liu C."/>
            <person name="Zhuang X."/>
        </authorList>
    </citation>
    <scope>NUCLEOTIDE SEQUENCE [LARGE SCALE GENOMIC DNA]</scope>
    <source>
        <strain evidence="1 2">CYP1-1B</strain>
    </source>
</reference>
<dbReference type="RefSeq" id="WP_151537890.1">
    <property type="nucleotide sequence ID" value="NZ_WBMR01000001.1"/>
</dbReference>
<protein>
    <submittedName>
        <fullName evidence="1">Uncharacterized protein</fullName>
    </submittedName>
</protein>
<proteinExistence type="predicted"/>
<dbReference type="Proteomes" id="UP000483004">
    <property type="component" value="Unassembled WGS sequence"/>
</dbReference>
<dbReference type="EMBL" id="WBMR01000001">
    <property type="protein sequence ID" value="KAB2390466.1"/>
    <property type="molecule type" value="Genomic_DNA"/>
</dbReference>
<evidence type="ECO:0000313" key="1">
    <source>
        <dbReference type="EMBL" id="KAB2390466.1"/>
    </source>
</evidence>
<accession>A0A6L3WEL7</accession>
<sequence length="190" mass="20538">MRGKTWLVVVAGRVLAGGVVMWQQAWRVWPPAPHVDGRLTAAALPVIDRYSESGRALVRPGGLPARTRPRWFCAEEPIETERRGSRVRVSLEVACNAYARQDGVLVTGAGTRMPLQVTPDHGGGIPVVLDVVRPVDGAGFRPSLERTFSRRGIAELDRRHRIGAVVGSPDAEAARVFGFAPGTKARIYGG</sequence>
<comment type="caution">
    <text evidence="1">The sequence shown here is derived from an EMBL/GenBank/DDBJ whole genome shotgun (WGS) entry which is preliminary data.</text>
</comment>
<organism evidence="1 2">
    <name type="scientific">Actinomadura montaniterrae</name>
    <dbReference type="NCBI Taxonomy" id="1803903"/>
    <lineage>
        <taxon>Bacteria</taxon>
        <taxon>Bacillati</taxon>
        <taxon>Actinomycetota</taxon>
        <taxon>Actinomycetes</taxon>
        <taxon>Streptosporangiales</taxon>
        <taxon>Thermomonosporaceae</taxon>
        <taxon>Actinomadura</taxon>
    </lineage>
</organism>
<name>A0A6L3WEL7_9ACTN</name>
<dbReference type="OrthoDB" id="3537276at2"/>
<dbReference type="AlphaFoldDB" id="A0A6L3WEL7"/>
<evidence type="ECO:0000313" key="2">
    <source>
        <dbReference type="Proteomes" id="UP000483004"/>
    </source>
</evidence>
<keyword evidence="2" id="KW-1185">Reference proteome</keyword>